<comment type="similarity">
    <text evidence="1 4">Belongs to the eukaryotic ribosomal protein eL15 family.</text>
</comment>
<evidence type="ECO:0000256" key="1">
    <source>
        <dbReference type="ARBA" id="ARBA00006857"/>
    </source>
</evidence>
<dbReference type="EMBL" id="NMUH01000491">
    <property type="protein sequence ID" value="MQL80134.1"/>
    <property type="molecule type" value="Genomic_DNA"/>
</dbReference>
<protein>
    <recommendedName>
        <fullName evidence="4">Ribosomal protein L15</fullName>
    </recommendedName>
</protein>
<evidence type="ECO:0000256" key="4">
    <source>
        <dbReference type="RuleBase" id="RU000663"/>
    </source>
</evidence>
<dbReference type="GO" id="GO:0006412">
    <property type="term" value="P:translation"/>
    <property type="evidence" value="ECO:0007669"/>
    <property type="project" value="InterPro"/>
</dbReference>
<dbReference type="AlphaFoldDB" id="A0A843UDY6"/>
<dbReference type="SUPFAM" id="SSF54189">
    <property type="entry name" value="Ribosomal proteins S24e, L23 and L15e"/>
    <property type="match status" value="1"/>
</dbReference>
<evidence type="ECO:0000256" key="3">
    <source>
        <dbReference type="ARBA" id="ARBA00023274"/>
    </source>
</evidence>
<dbReference type="InterPro" id="IPR000439">
    <property type="entry name" value="Ribosomal_eL15"/>
</dbReference>
<organism evidence="6 7">
    <name type="scientific">Colocasia esculenta</name>
    <name type="common">Wild taro</name>
    <name type="synonym">Arum esculentum</name>
    <dbReference type="NCBI Taxonomy" id="4460"/>
    <lineage>
        <taxon>Eukaryota</taxon>
        <taxon>Viridiplantae</taxon>
        <taxon>Streptophyta</taxon>
        <taxon>Embryophyta</taxon>
        <taxon>Tracheophyta</taxon>
        <taxon>Spermatophyta</taxon>
        <taxon>Magnoliopsida</taxon>
        <taxon>Liliopsida</taxon>
        <taxon>Araceae</taxon>
        <taxon>Aroideae</taxon>
        <taxon>Colocasieae</taxon>
        <taxon>Colocasia</taxon>
    </lineage>
</organism>
<dbReference type="GO" id="GO:0005840">
    <property type="term" value="C:ribosome"/>
    <property type="evidence" value="ECO:0007669"/>
    <property type="project" value="UniProtKB-KW"/>
</dbReference>
<dbReference type="Pfam" id="PF00827">
    <property type="entry name" value="Ribosomal_L15e"/>
    <property type="match status" value="1"/>
</dbReference>
<proteinExistence type="inferred from homology"/>
<evidence type="ECO:0000256" key="2">
    <source>
        <dbReference type="ARBA" id="ARBA00022980"/>
    </source>
</evidence>
<feature type="region of interest" description="Disordered" evidence="5">
    <location>
        <begin position="1"/>
        <end position="22"/>
    </location>
</feature>
<dbReference type="Proteomes" id="UP000652761">
    <property type="component" value="Unassembled WGS sequence"/>
</dbReference>
<keyword evidence="2 4" id="KW-0689">Ribosomal protein</keyword>
<reference evidence="6" key="1">
    <citation type="submission" date="2017-07" db="EMBL/GenBank/DDBJ databases">
        <title>Taro Niue Genome Assembly and Annotation.</title>
        <authorList>
            <person name="Atibalentja N."/>
            <person name="Keating K."/>
            <person name="Fields C.J."/>
        </authorList>
    </citation>
    <scope>NUCLEOTIDE SEQUENCE</scope>
    <source>
        <strain evidence="6">Niue_2</strain>
        <tissue evidence="6">Leaf</tissue>
    </source>
</reference>
<dbReference type="InterPro" id="IPR024794">
    <property type="entry name" value="Rbsml_eL15_core_dom_sf"/>
</dbReference>
<evidence type="ECO:0000313" key="7">
    <source>
        <dbReference type="Proteomes" id="UP000652761"/>
    </source>
</evidence>
<keyword evidence="3 4" id="KW-0687">Ribonucleoprotein</keyword>
<keyword evidence="7" id="KW-1185">Reference proteome</keyword>
<sequence length="84" mass="9648">MPSIVRITRPTRPDKARRLGYKAKQNHKQAKYFLTNPLVHEDDLDELLEAAFAADGETCRSSEPDTDGVPLKQRRPKWVPLTFD</sequence>
<dbReference type="InterPro" id="IPR012678">
    <property type="entry name" value="Ribosomal_uL23/eL15/eS24_sf"/>
</dbReference>
<dbReference type="GO" id="GO:0003735">
    <property type="term" value="F:structural constituent of ribosome"/>
    <property type="evidence" value="ECO:0007669"/>
    <property type="project" value="InterPro"/>
</dbReference>
<evidence type="ECO:0000313" key="6">
    <source>
        <dbReference type="EMBL" id="MQL80134.1"/>
    </source>
</evidence>
<accession>A0A843UDY6</accession>
<gene>
    <name evidence="6" type="ORF">Taro_012588</name>
</gene>
<dbReference type="GO" id="GO:1990904">
    <property type="term" value="C:ribonucleoprotein complex"/>
    <property type="evidence" value="ECO:0007669"/>
    <property type="project" value="UniProtKB-KW"/>
</dbReference>
<dbReference type="Gene3D" id="3.40.1120.10">
    <property type="entry name" value="Ribosomal protein l15e"/>
    <property type="match status" value="1"/>
</dbReference>
<evidence type="ECO:0000256" key="5">
    <source>
        <dbReference type="SAM" id="MobiDB-lite"/>
    </source>
</evidence>
<name>A0A843UDY6_COLES</name>
<comment type="caution">
    <text evidence="6">The sequence shown here is derived from an EMBL/GenBank/DDBJ whole genome shotgun (WGS) entry which is preliminary data.</text>
</comment>